<comment type="similarity">
    <text evidence="9 10">Belongs to the thiamine-phosphate synthase family.</text>
</comment>
<evidence type="ECO:0000256" key="11">
    <source>
        <dbReference type="RuleBase" id="RU004253"/>
    </source>
</evidence>
<dbReference type="FunFam" id="3.20.20.70:FF:000096">
    <property type="entry name" value="Thiamine-phosphate synthase"/>
    <property type="match status" value="1"/>
</dbReference>
<evidence type="ECO:0000256" key="3">
    <source>
        <dbReference type="ARBA" id="ARBA00022723"/>
    </source>
</evidence>
<comment type="function">
    <text evidence="9">Condenses 4-methyl-5-(beta-hydroxyethyl)thiazole monophosphate (THZ-P) and 2-methyl-4-amino-5-hydroxymethyl pyrimidine pyrophosphate (HMP-PP) to form thiamine monophosphate (TMP).</text>
</comment>
<dbReference type="RefSeq" id="WP_012874597.1">
    <property type="nucleotide sequence ID" value="NC_013525.1"/>
</dbReference>
<dbReference type="AlphaFoldDB" id="D1CF56"/>
<accession>D1CF56</accession>
<comment type="catalytic activity">
    <reaction evidence="8 9 10">
        <text>2-[(2R,5Z)-2-carboxy-4-methylthiazol-5(2H)-ylidene]ethyl phosphate + 4-amino-2-methyl-5-(diphosphooxymethyl)pyrimidine + 2 H(+) = thiamine phosphate + CO2 + diphosphate</text>
        <dbReference type="Rhea" id="RHEA:47844"/>
        <dbReference type="ChEBI" id="CHEBI:15378"/>
        <dbReference type="ChEBI" id="CHEBI:16526"/>
        <dbReference type="ChEBI" id="CHEBI:33019"/>
        <dbReference type="ChEBI" id="CHEBI:37575"/>
        <dbReference type="ChEBI" id="CHEBI:57841"/>
        <dbReference type="ChEBI" id="CHEBI:62899"/>
        <dbReference type="EC" id="2.5.1.3"/>
    </reaction>
</comment>
<dbReference type="InterPro" id="IPR034291">
    <property type="entry name" value="TMP_synthase"/>
</dbReference>
<dbReference type="GO" id="GO:0005737">
    <property type="term" value="C:cytoplasm"/>
    <property type="evidence" value="ECO:0007669"/>
    <property type="project" value="TreeGrafter"/>
</dbReference>
<keyword evidence="4 9" id="KW-0460">Magnesium</keyword>
<name>D1CF56_THET1</name>
<evidence type="ECO:0000256" key="10">
    <source>
        <dbReference type="RuleBase" id="RU003826"/>
    </source>
</evidence>
<comment type="catalytic activity">
    <reaction evidence="6 9 10">
        <text>4-methyl-5-(2-phosphooxyethyl)-thiazole + 4-amino-2-methyl-5-(diphosphooxymethyl)pyrimidine + H(+) = thiamine phosphate + diphosphate</text>
        <dbReference type="Rhea" id="RHEA:22328"/>
        <dbReference type="ChEBI" id="CHEBI:15378"/>
        <dbReference type="ChEBI" id="CHEBI:33019"/>
        <dbReference type="ChEBI" id="CHEBI:37575"/>
        <dbReference type="ChEBI" id="CHEBI:57841"/>
        <dbReference type="ChEBI" id="CHEBI:58296"/>
        <dbReference type="EC" id="2.5.1.3"/>
    </reaction>
</comment>
<keyword evidence="3 9" id="KW-0479">Metal-binding</keyword>
<feature type="binding site" evidence="9">
    <location>
        <position position="137"/>
    </location>
    <ligand>
        <name>4-amino-2-methyl-5-(diphosphooxymethyl)pyrimidine</name>
        <dbReference type="ChEBI" id="CHEBI:57841"/>
    </ligand>
</feature>
<feature type="binding site" evidence="9">
    <location>
        <position position="90"/>
    </location>
    <ligand>
        <name>Mg(2+)</name>
        <dbReference type="ChEBI" id="CHEBI:18420"/>
    </ligand>
</feature>
<evidence type="ECO:0000256" key="6">
    <source>
        <dbReference type="ARBA" id="ARBA00047334"/>
    </source>
</evidence>
<dbReference type="Proteomes" id="UP000000323">
    <property type="component" value="Chromosome 1"/>
</dbReference>
<dbReference type="InterPro" id="IPR036206">
    <property type="entry name" value="ThiamineP_synth_sf"/>
</dbReference>
<comment type="pathway">
    <text evidence="1 9 11">Cofactor biosynthesis; thiamine diphosphate biosynthesis; thiamine phosphate from 4-amino-2-methyl-5-diphosphomethylpyrimidine and 4-methyl-5-(2-phosphoethyl)-thiazole: step 1/1.</text>
</comment>
<protein>
    <recommendedName>
        <fullName evidence="9">Thiamine-phosphate synthase</fullName>
        <shortName evidence="9">TP synthase</shortName>
        <shortName evidence="9">TPS</shortName>
        <ecNumber evidence="9">2.5.1.3</ecNumber>
    </recommendedName>
    <alternativeName>
        <fullName evidence="9">Thiamine-phosphate pyrophosphorylase</fullName>
        <shortName evidence="9">TMP pyrophosphorylase</shortName>
        <shortName evidence="9">TMP-PPase</shortName>
    </alternativeName>
</protein>
<evidence type="ECO:0000256" key="9">
    <source>
        <dbReference type="HAMAP-Rule" id="MF_00097"/>
    </source>
</evidence>
<feature type="binding site" evidence="9">
    <location>
        <begin position="134"/>
        <end position="136"/>
    </location>
    <ligand>
        <name>2-[(2R,5Z)-2-carboxy-4-methylthiazol-5(2H)-ylidene]ethyl phosphate</name>
        <dbReference type="ChEBI" id="CHEBI:62899"/>
    </ligand>
</feature>
<evidence type="ECO:0000313" key="13">
    <source>
        <dbReference type="EMBL" id="ACZ41562.1"/>
    </source>
</evidence>
<comment type="cofactor">
    <cofactor evidence="9">
        <name>Mg(2+)</name>
        <dbReference type="ChEBI" id="CHEBI:18420"/>
    </cofactor>
    <text evidence="9">Binds 1 Mg(2+) ion per subunit.</text>
</comment>
<dbReference type="GO" id="GO:0009228">
    <property type="term" value="P:thiamine biosynthetic process"/>
    <property type="evidence" value="ECO:0007669"/>
    <property type="project" value="UniProtKB-KW"/>
</dbReference>
<feature type="binding site" evidence="9">
    <location>
        <begin position="185"/>
        <end position="186"/>
    </location>
    <ligand>
        <name>2-[(2R,5Z)-2-carboxy-4-methylthiazol-5(2H)-ylidene]ethyl phosphate</name>
        <dbReference type="ChEBI" id="CHEBI:62899"/>
    </ligand>
</feature>
<dbReference type="SUPFAM" id="SSF51391">
    <property type="entry name" value="Thiamin phosphate synthase"/>
    <property type="match status" value="1"/>
</dbReference>
<dbReference type="PANTHER" id="PTHR20857">
    <property type="entry name" value="THIAMINE-PHOSPHATE PYROPHOSPHORYLASE"/>
    <property type="match status" value="1"/>
</dbReference>
<evidence type="ECO:0000256" key="5">
    <source>
        <dbReference type="ARBA" id="ARBA00022977"/>
    </source>
</evidence>
<dbReference type="STRING" id="525904.Tter_0645"/>
<dbReference type="NCBIfam" id="TIGR00693">
    <property type="entry name" value="thiE"/>
    <property type="match status" value="1"/>
</dbReference>
<feature type="binding site" evidence="9">
    <location>
        <begin position="38"/>
        <end position="42"/>
    </location>
    <ligand>
        <name>4-amino-2-methyl-5-(diphosphooxymethyl)pyrimidine</name>
        <dbReference type="ChEBI" id="CHEBI:57841"/>
    </ligand>
</feature>
<feature type="binding site" evidence="9">
    <location>
        <position position="70"/>
    </location>
    <ligand>
        <name>4-amino-2-methyl-5-(diphosphooxymethyl)pyrimidine</name>
        <dbReference type="ChEBI" id="CHEBI:57841"/>
    </ligand>
</feature>
<evidence type="ECO:0000256" key="2">
    <source>
        <dbReference type="ARBA" id="ARBA00022679"/>
    </source>
</evidence>
<dbReference type="EC" id="2.5.1.3" evidence="9"/>
<dbReference type="GO" id="GO:0004789">
    <property type="term" value="F:thiamine-phosphate diphosphorylase activity"/>
    <property type="evidence" value="ECO:0007669"/>
    <property type="project" value="UniProtKB-UniRule"/>
</dbReference>
<proteinExistence type="inferred from homology"/>
<dbReference type="PANTHER" id="PTHR20857:SF15">
    <property type="entry name" value="THIAMINE-PHOSPHATE SYNTHASE"/>
    <property type="match status" value="1"/>
</dbReference>
<dbReference type="UniPathway" id="UPA00060">
    <property type="reaction ID" value="UER00141"/>
</dbReference>
<dbReference type="KEGG" id="ttr:Tter_0645"/>
<dbReference type="HAMAP" id="MF_00097">
    <property type="entry name" value="TMP_synthase"/>
    <property type="match status" value="1"/>
</dbReference>
<keyword evidence="5 9" id="KW-0784">Thiamine biosynthesis</keyword>
<comment type="catalytic activity">
    <reaction evidence="7 9 10">
        <text>2-(2-carboxy-4-methylthiazol-5-yl)ethyl phosphate + 4-amino-2-methyl-5-(diphosphooxymethyl)pyrimidine + 2 H(+) = thiamine phosphate + CO2 + diphosphate</text>
        <dbReference type="Rhea" id="RHEA:47848"/>
        <dbReference type="ChEBI" id="CHEBI:15378"/>
        <dbReference type="ChEBI" id="CHEBI:16526"/>
        <dbReference type="ChEBI" id="CHEBI:33019"/>
        <dbReference type="ChEBI" id="CHEBI:37575"/>
        <dbReference type="ChEBI" id="CHEBI:57841"/>
        <dbReference type="ChEBI" id="CHEBI:62890"/>
        <dbReference type="EC" id="2.5.1.3"/>
    </reaction>
</comment>
<dbReference type="Pfam" id="PF02581">
    <property type="entry name" value="TMP-TENI"/>
    <property type="match status" value="1"/>
</dbReference>
<keyword evidence="2 9" id="KW-0808">Transferase</keyword>
<feature type="binding site" evidence="9">
    <location>
        <position position="108"/>
    </location>
    <ligand>
        <name>4-amino-2-methyl-5-(diphosphooxymethyl)pyrimidine</name>
        <dbReference type="ChEBI" id="CHEBI:57841"/>
    </ligand>
</feature>
<dbReference type="Gene3D" id="3.20.20.70">
    <property type="entry name" value="Aldolase class I"/>
    <property type="match status" value="1"/>
</dbReference>
<evidence type="ECO:0000256" key="4">
    <source>
        <dbReference type="ARBA" id="ARBA00022842"/>
    </source>
</evidence>
<dbReference type="HOGENOM" id="CLU_018272_3_2_0"/>
<sequence length="216" mass="22405">MASLDLRLYVITDRKISGGRSHEEIAAAAIEGGATVVQFRDKELSGRKQVETALRLRDIARASGVTFIVNDRVDVALLSDADGVHLGQDDIPASMARKIMGNKIIGVSASTVEEALLAQQQGADYLGVGPVFPTGSKADAAPPIGLTGLAEIVRSVDIPVVAIGGISQENLVDVLETGVSGVAVISAVVAASDITQAARNLRAVIDAHSSYGTTHR</sequence>
<evidence type="ECO:0000313" key="14">
    <source>
        <dbReference type="Proteomes" id="UP000000323"/>
    </source>
</evidence>
<organism evidence="13 14">
    <name type="scientific">Thermobaculum terrenum (strain ATCC BAA-798 / CCMEE 7001 / YNP1)</name>
    <dbReference type="NCBI Taxonomy" id="525904"/>
    <lineage>
        <taxon>Bacteria</taxon>
        <taxon>Bacillati</taxon>
        <taxon>Chloroflexota</taxon>
        <taxon>Chloroflexia</taxon>
        <taxon>Candidatus Thermobaculales</taxon>
        <taxon>Candidatus Thermobaculaceae</taxon>
        <taxon>Thermobaculum</taxon>
    </lineage>
</organism>
<dbReference type="InterPro" id="IPR022998">
    <property type="entry name" value="ThiamineP_synth_TenI"/>
</dbReference>
<evidence type="ECO:0000256" key="7">
    <source>
        <dbReference type="ARBA" id="ARBA00047851"/>
    </source>
</evidence>
<dbReference type="GO" id="GO:0009229">
    <property type="term" value="P:thiamine diphosphate biosynthetic process"/>
    <property type="evidence" value="ECO:0007669"/>
    <property type="project" value="UniProtKB-UniRule"/>
</dbReference>
<evidence type="ECO:0000256" key="8">
    <source>
        <dbReference type="ARBA" id="ARBA00047883"/>
    </source>
</evidence>
<evidence type="ECO:0000256" key="1">
    <source>
        <dbReference type="ARBA" id="ARBA00005165"/>
    </source>
</evidence>
<dbReference type="eggNOG" id="COG0352">
    <property type="taxonomic scope" value="Bacteria"/>
</dbReference>
<gene>
    <name evidence="9" type="primary">thiE</name>
    <name evidence="13" type="ordered locus">Tter_0645</name>
</gene>
<dbReference type="InterPro" id="IPR013785">
    <property type="entry name" value="Aldolase_TIM"/>
</dbReference>
<dbReference type="EMBL" id="CP001825">
    <property type="protein sequence ID" value="ACZ41562.1"/>
    <property type="molecule type" value="Genomic_DNA"/>
</dbReference>
<keyword evidence="14" id="KW-1185">Reference proteome</keyword>
<feature type="binding site" evidence="9">
    <location>
        <position position="165"/>
    </location>
    <ligand>
        <name>2-[(2R,5Z)-2-carboxy-4-methylthiazol-5(2H)-ylidene]ethyl phosphate</name>
        <dbReference type="ChEBI" id="CHEBI:62899"/>
    </ligand>
</feature>
<dbReference type="GO" id="GO:0000287">
    <property type="term" value="F:magnesium ion binding"/>
    <property type="evidence" value="ECO:0007669"/>
    <property type="project" value="UniProtKB-UniRule"/>
</dbReference>
<dbReference type="OrthoDB" id="9812206at2"/>
<dbReference type="CDD" id="cd00564">
    <property type="entry name" value="TMP_TenI"/>
    <property type="match status" value="1"/>
</dbReference>
<evidence type="ECO:0000259" key="12">
    <source>
        <dbReference type="Pfam" id="PF02581"/>
    </source>
</evidence>
<reference evidence="14" key="1">
    <citation type="journal article" date="2010" name="Stand. Genomic Sci.">
        <title>Complete genome sequence of 'Thermobaculum terrenum' type strain (YNP1).</title>
        <authorList>
            <person name="Kiss H."/>
            <person name="Cleland D."/>
            <person name="Lapidus A."/>
            <person name="Lucas S."/>
            <person name="Glavina Del Rio T."/>
            <person name="Nolan M."/>
            <person name="Tice H."/>
            <person name="Han C."/>
            <person name="Goodwin L."/>
            <person name="Pitluck S."/>
            <person name="Liolios K."/>
            <person name="Ivanova N."/>
            <person name="Mavromatis K."/>
            <person name="Ovchinnikova G."/>
            <person name="Pati A."/>
            <person name="Chen A."/>
            <person name="Palaniappan K."/>
            <person name="Land M."/>
            <person name="Hauser L."/>
            <person name="Chang Y."/>
            <person name="Jeffries C."/>
            <person name="Lu M."/>
            <person name="Brettin T."/>
            <person name="Detter J."/>
            <person name="Goker M."/>
            <person name="Tindall B."/>
            <person name="Beck B."/>
            <person name="McDermott T."/>
            <person name="Woyke T."/>
            <person name="Bristow J."/>
            <person name="Eisen J."/>
            <person name="Markowitz V."/>
            <person name="Hugenholtz P."/>
            <person name="Kyrpides N."/>
            <person name="Klenk H."/>
            <person name="Cheng J."/>
        </authorList>
    </citation>
    <scope>NUCLEOTIDE SEQUENCE [LARGE SCALE GENOMIC DNA]</scope>
    <source>
        <strain evidence="14">ATCC BAA-798 / YNP1</strain>
    </source>
</reference>
<feature type="domain" description="Thiamine phosphate synthase/TenI" evidence="12">
    <location>
        <begin position="8"/>
        <end position="188"/>
    </location>
</feature>
<feature type="binding site" evidence="9">
    <location>
        <position position="71"/>
    </location>
    <ligand>
        <name>Mg(2+)</name>
        <dbReference type="ChEBI" id="CHEBI:18420"/>
    </ligand>
</feature>